<protein>
    <recommendedName>
        <fullName evidence="4">Outer membrane protein beta-barrel domain-containing protein</fullName>
    </recommendedName>
</protein>
<dbReference type="AlphaFoldDB" id="A0A098LHF8"/>
<evidence type="ECO:0000313" key="3">
    <source>
        <dbReference type="Proteomes" id="UP000030185"/>
    </source>
</evidence>
<reference evidence="2 3" key="1">
    <citation type="submission" date="2014-09" db="EMBL/GenBank/DDBJ databases">
        <title>Sporocytophaga myxococcoides PG-01 genome sequencing.</title>
        <authorList>
            <person name="Liu L."/>
            <person name="Gao P.J."/>
            <person name="Chen G.J."/>
            <person name="Wang L.S."/>
        </authorList>
    </citation>
    <scope>NUCLEOTIDE SEQUENCE [LARGE SCALE GENOMIC DNA]</scope>
    <source>
        <strain evidence="2 3">PG-01</strain>
    </source>
</reference>
<feature type="signal peptide" evidence="1">
    <location>
        <begin position="1"/>
        <end position="23"/>
    </location>
</feature>
<gene>
    <name evidence="2" type="ORF">MYP_2822</name>
</gene>
<dbReference type="OrthoDB" id="657710at2"/>
<keyword evidence="3" id="KW-1185">Reference proteome</keyword>
<dbReference type="Proteomes" id="UP000030185">
    <property type="component" value="Unassembled WGS sequence"/>
</dbReference>
<organism evidence="2 3">
    <name type="scientific">Sporocytophaga myxococcoides</name>
    <dbReference type="NCBI Taxonomy" id="153721"/>
    <lineage>
        <taxon>Bacteria</taxon>
        <taxon>Pseudomonadati</taxon>
        <taxon>Bacteroidota</taxon>
        <taxon>Cytophagia</taxon>
        <taxon>Cytophagales</taxon>
        <taxon>Cytophagaceae</taxon>
        <taxon>Sporocytophaga</taxon>
    </lineage>
</organism>
<evidence type="ECO:0000313" key="2">
    <source>
        <dbReference type="EMBL" id="GAL85593.1"/>
    </source>
</evidence>
<proteinExistence type="predicted"/>
<comment type="caution">
    <text evidence="2">The sequence shown here is derived from an EMBL/GenBank/DDBJ whole genome shotgun (WGS) entry which is preliminary data.</text>
</comment>
<keyword evidence="1" id="KW-0732">Signal</keyword>
<dbReference type="RefSeq" id="WP_045464355.1">
    <property type="nucleotide sequence ID" value="NZ_BBLT01000005.1"/>
</dbReference>
<evidence type="ECO:0000256" key="1">
    <source>
        <dbReference type="SAM" id="SignalP"/>
    </source>
</evidence>
<sequence length="309" mass="35241">MKIKLSILFCTLFALWIQFPLKAEVDISEEKESYWSKWGKEKKSNKLRSASDSTKIYPHPFLTLHLGVAHTTNFGNVRLNSEQAQGTKISLRNDLDFPKTTISPRVNIIFNYGNFYNLAFDMYSANRRETEVISKDIKYGNAAFPAGSEVKTTLRLTYASLCYSKFFFDNGRGRIAALAGVAGIFYHLNIKSTTIADLSQKKSIFVPLPAIGLNGSVYLTKNLFLRGLIKYSAWWSKNYNCNVIEFIPYFEYFIFKNIGVGMRYNFGYTSFENLPDKKFNGSIENSFNAISGILVYRFLKKGTKGINKL</sequence>
<evidence type="ECO:0008006" key="4">
    <source>
        <dbReference type="Google" id="ProtNLM"/>
    </source>
</evidence>
<dbReference type="EMBL" id="BBLT01000005">
    <property type="protein sequence ID" value="GAL85593.1"/>
    <property type="molecule type" value="Genomic_DNA"/>
</dbReference>
<name>A0A098LHF8_9BACT</name>
<feature type="chain" id="PRO_5001937478" description="Outer membrane protein beta-barrel domain-containing protein" evidence="1">
    <location>
        <begin position="24"/>
        <end position="309"/>
    </location>
</feature>
<accession>A0A098LHF8</accession>